<proteinExistence type="predicted"/>
<evidence type="ECO:0000313" key="1">
    <source>
        <dbReference type="EMBL" id="NMG25932.1"/>
    </source>
</evidence>
<dbReference type="EMBL" id="WTVG01000047">
    <property type="protein sequence ID" value="NMG25932.1"/>
    <property type="molecule type" value="Genomic_DNA"/>
</dbReference>
<sequence>MMDIQRHLRERFSELRDARRGSVFLVEHGLSADELDELQGGVRASVRSNPIESGWWDQNDLPLLVAATEVGYRYRGSGTDFWPLLEDELQVELPAPSRQRIKDLFEHATGRIRGARPPATAWAHAFHLIAWPITHALLPVEFHRPFAMTLANLRVSVAEADDGTLYHAICAAAPFPSARFATLLGDIDLVVSLTRCLLGQRDGEFSAEIIERLSDDLEADDVARRGVAIARSIQRASRAVEGALFVPTVAEIRGTLQLRRANSALMLEAVFPPLDPGTAARLRVSLRRRRFAPRLWGVTTRVPSDQLLSGLPFALKFAALPAPDTPLFPDIHLEGLEPPDLALLHSFQLRLAPPLLFAVSADGEVARQVRGSDVTGYRRYWLLHQRGAGPSGLPVVGELGPLCCLEVDPERDVGAQALAHLGYKVRFGVSVRFAGPPPVRREDAIPAFVTGEHRVLVQRRLSDEATLRIDLNGHTSVMGASEVVRVVVGGGEQLLEVSSGSDSRGYPFRGVESVPPPLAAVRVALRSEERTVGALLAGRLCFVVDSFAPLGGLQLSVELEAAGRRFSATGALEPLPQTVSAEHPILRKLLAEDVREVVSSSGTATLRARVGHLAVASWGLEQTLRPCWWDFRAGTTLLSEVGALQFGVICANDPVRAPAERPPGDDAHLLAPVGLDQAEFGAAAPFTSLCLAPARVQLALPSVRKPGLARRRRGAGLSVGLEDLVEAYLRWALAETRSAVGDLRRGQVSMLLDAWVTELCCGAEWARAEETLPPRNSWALLDRACGELGLGHDSYLTLTDAQEVKVRRLAIDEIRRSMPGLWSRVGPPSELGPDDYEALDRAFASAYSALAAIYRARGDEELADQLDEADPGDDPALWDQALGRSREAIELRALAAMLLPSNSAQHLMRLDVGDLTVDEVADELADWSRSSRTALAGTPPSRDTLRAIYALWVEPELALTADWRSSLDTLLAERAVARATRYLAVKARDARRGAT</sequence>
<evidence type="ECO:0000313" key="2">
    <source>
        <dbReference type="Proteomes" id="UP000615989"/>
    </source>
</evidence>
<dbReference type="Proteomes" id="UP000615989">
    <property type="component" value="Unassembled WGS sequence"/>
</dbReference>
<keyword evidence="2" id="KW-1185">Reference proteome</keyword>
<dbReference type="RefSeq" id="WP_169119274.1">
    <property type="nucleotide sequence ID" value="NZ_WTVG02000040.1"/>
</dbReference>
<name>A0ABX1PMY7_9RHOO</name>
<organism evidence="1 2">
    <name type="scientific">Aromatoleum anaerobium</name>
    <dbReference type="NCBI Taxonomy" id="182180"/>
    <lineage>
        <taxon>Bacteria</taxon>
        <taxon>Pseudomonadati</taxon>
        <taxon>Pseudomonadota</taxon>
        <taxon>Betaproteobacteria</taxon>
        <taxon>Rhodocyclales</taxon>
        <taxon>Rhodocyclaceae</taxon>
        <taxon>Aromatoleum</taxon>
    </lineage>
</organism>
<gene>
    <name evidence="1" type="ORF">GO606_14640</name>
</gene>
<reference evidence="1" key="1">
    <citation type="submission" date="2019-12" db="EMBL/GenBank/DDBJ databases">
        <title>Comparative genomics gives insights into the taxonomy of the Azoarcus-Aromatoleum group and reveals separate origins of nif in the plant-associated Azoarcus and non-plant-associated Aromatoleum sub-groups.</title>
        <authorList>
            <person name="Lafos M."/>
            <person name="Maluk M."/>
            <person name="Batista M."/>
            <person name="Junghare M."/>
            <person name="Carmona M."/>
            <person name="Faoro H."/>
            <person name="Cruz L.M."/>
            <person name="Battistoni F."/>
            <person name="De Souza E."/>
            <person name="Pedrosa F."/>
            <person name="Chen W.-M."/>
            <person name="Poole P.S."/>
            <person name="Dixon R.A."/>
            <person name="James E.K."/>
        </authorList>
    </citation>
    <scope>NUCLEOTIDE SEQUENCE</scope>
    <source>
        <strain evidence="1">LuFRes1</strain>
    </source>
</reference>
<comment type="caution">
    <text evidence="1">The sequence shown here is derived from an EMBL/GenBank/DDBJ whole genome shotgun (WGS) entry which is preliminary data.</text>
</comment>
<accession>A0ABX1PMY7</accession>
<protein>
    <submittedName>
        <fullName evidence="1">Uncharacterized protein</fullName>
    </submittedName>
</protein>